<dbReference type="OrthoDB" id="9806940at2"/>
<dbReference type="eggNOG" id="COG1062">
    <property type="taxonomic scope" value="Bacteria"/>
</dbReference>
<dbReference type="BioCyc" id="LACI272621:G1G49-875-MONOMER"/>
<reference evidence="1 2" key="1">
    <citation type="journal article" date="2005" name="Proc. Natl. Acad. Sci. U.S.A.">
        <title>Complete genome sequence of the probiotic lactic acid bacterium Lactobacillus acidophilus NCFM.</title>
        <authorList>
            <person name="Altermann E."/>
            <person name="Russell W.M."/>
            <person name="Azcarate-Peril M.A."/>
            <person name="Barrangou R."/>
            <person name="Buck B.L."/>
            <person name="McAuliffe O."/>
            <person name="Souther N."/>
            <person name="Dobson A."/>
            <person name="Duong T."/>
            <person name="Callanan M."/>
            <person name="Lick S."/>
            <person name="Hamrick A."/>
            <person name="Cano R."/>
            <person name="Klaenhammer T.R."/>
        </authorList>
    </citation>
    <scope>NUCLEOTIDE SEQUENCE [LARGE SCALE GENOMIC DNA]</scope>
    <source>
        <strain evidence="2">ATCC 700396 / NCK56 / N2 / NCFM</strain>
    </source>
</reference>
<proteinExistence type="predicted"/>
<dbReference type="STRING" id="272621.LBA0866"/>
<dbReference type="Proteomes" id="UP000006381">
    <property type="component" value="Chromosome"/>
</dbReference>
<protein>
    <submittedName>
        <fullName evidence="1">Putative dehydrogenase</fullName>
    </submittedName>
</protein>
<dbReference type="PATRIC" id="fig|272621.13.peg.826"/>
<evidence type="ECO:0000313" key="1">
    <source>
        <dbReference type="EMBL" id="AAV42725.1"/>
    </source>
</evidence>
<dbReference type="KEGG" id="lac:LBA0866"/>
<dbReference type="EMBL" id="CP000033">
    <property type="protein sequence ID" value="AAV42725.1"/>
    <property type="molecule type" value="Genomic_DNA"/>
</dbReference>
<dbReference type="HOGENOM" id="CLU_3235028_0_0_9"/>
<sequence length="51" mass="6004">MIRFNKLGMFDYEKTEKFFDFEDINEANQASVSGKIIKPVLIIDKDYQPSE</sequence>
<dbReference type="AlphaFoldDB" id="Q5FKP9"/>
<name>Q5FKP9_LACAC</name>
<evidence type="ECO:0000313" key="2">
    <source>
        <dbReference type="Proteomes" id="UP000006381"/>
    </source>
</evidence>
<accession>Q5FKP9</accession>
<organism evidence="2">
    <name type="scientific">Lactobacillus acidophilus (strain ATCC 700396 / NCK56 / N2 / NCFM)</name>
    <dbReference type="NCBI Taxonomy" id="272621"/>
    <lineage>
        <taxon>Bacteria</taxon>
        <taxon>Bacillati</taxon>
        <taxon>Bacillota</taxon>
        <taxon>Bacilli</taxon>
        <taxon>Lactobacillales</taxon>
        <taxon>Lactobacillaceae</taxon>
        <taxon>Lactobacillus</taxon>
    </lineage>
</organism>
<keyword evidence="2" id="KW-1185">Reference proteome</keyword>
<gene>
    <name evidence="1" type="ordered locus">LBA0866</name>
</gene>